<proteinExistence type="predicted"/>
<reference evidence="1" key="1">
    <citation type="submission" date="2020-04" db="EMBL/GenBank/DDBJ databases">
        <authorList>
            <person name="Alioto T."/>
            <person name="Alioto T."/>
            <person name="Gomez Garrido J."/>
        </authorList>
    </citation>
    <scope>NUCLEOTIDE SEQUENCE</scope>
    <source>
        <strain evidence="1">A484AB</strain>
    </source>
</reference>
<sequence length="171" mass="19423">MLDRASSAVGTMICVSEDVEYIAKHLPNPFAQKWYKMSAMVQDLDDKCMKNYAILIGFAEKHKYMRINYKTTFTLHYELYPALRTLTIKFISFMQFICQVIELADVGLDANSAYSLFVDVIIPHGLNKYQTEDANEGSVPISAPESGEPLVINLIIVRCIREYGLTIPKVE</sequence>
<comment type="caution">
    <text evidence="1">The sequence shown here is derived from an EMBL/GenBank/DDBJ whole genome shotgun (WGS) entry which is preliminary data.</text>
</comment>
<keyword evidence="2" id="KW-1185">Reference proteome</keyword>
<evidence type="ECO:0000313" key="1">
    <source>
        <dbReference type="EMBL" id="CAB4006151.1"/>
    </source>
</evidence>
<name>A0A6S7IJI6_PARCT</name>
<gene>
    <name evidence="1" type="ORF">PACLA_8A051703</name>
</gene>
<evidence type="ECO:0000313" key="2">
    <source>
        <dbReference type="Proteomes" id="UP001152795"/>
    </source>
</evidence>
<accession>A0A6S7IJI6</accession>
<dbReference type="EMBL" id="CACRXK020005424">
    <property type="protein sequence ID" value="CAB4006151.1"/>
    <property type="molecule type" value="Genomic_DNA"/>
</dbReference>
<organism evidence="1 2">
    <name type="scientific">Paramuricea clavata</name>
    <name type="common">Red gorgonian</name>
    <name type="synonym">Violescent sea-whip</name>
    <dbReference type="NCBI Taxonomy" id="317549"/>
    <lineage>
        <taxon>Eukaryota</taxon>
        <taxon>Metazoa</taxon>
        <taxon>Cnidaria</taxon>
        <taxon>Anthozoa</taxon>
        <taxon>Octocorallia</taxon>
        <taxon>Malacalcyonacea</taxon>
        <taxon>Plexauridae</taxon>
        <taxon>Paramuricea</taxon>
    </lineage>
</organism>
<dbReference type="OrthoDB" id="5987693at2759"/>
<dbReference type="Proteomes" id="UP001152795">
    <property type="component" value="Unassembled WGS sequence"/>
</dbReference>
<dbReference type="AlphaFoldDB" id="A0A6S7IJI6"/>
<protein>
    <submittedName>
        <fullName evidence="1">Uncharacterized protein</fullName>
    </submittedName>
</protein>